<evidence type="ECO:0000256" key="1">
    <source>
        <dbReference type="ARBA" id="ARBA00022741"/>
    </source>
</evidence>
<keyword evidence="2 3" id="KW-0067">ATP-binding</keyword>
<keyword evidence="1 3" id="KW-0547">Nucleotide-binding</keyword>
<evidence type="ECO:0000256" key="2">
    <source>
        <dbReference type="ARBA" id="ARBA00022840"/>
    </source>
</evidence>
<keyword evidence="3" id="KW-0269">Exonuclease</keyword>
<dbReference type="InterPro" id="IPR027417">
    <property type="entry name" value="P-loop_NTPase"/>
</dbReference>
<dbReference type="EMBL" id="CP091512">
    <property type="protein sequence ID" value="UOO92058.1"/>
    <property type="molecule type" value="Genomic_DNA"/>
</dbReference>
<organism evidence="5 6">
    <name type="scientific">Vitreoscilla stercoraria</name>
    <dbReference type="NCBI Taxonomy" id="61"/>
    <lineage>
        <taxon>Bacteria</taxon>
        <taxon>Pseudomonadati</taxon>
        <taxon>Pseudomonadota</taxon>
        <taxon>Betaproteobacteria</taxon>
        <taxon>Neisseriales</taxon>
        <taxon>Neisseriaceae</taxon>
        <taxon>Vitreoscilla</taxon>
    </lineage>
</organism>
<dbReference type="RefSeq" id="WP_019958344.1">
    <property type="nucleotide sequence ID" value="NZ_CP091512.1"/>
</dbReference>
<sequence>MEQVAQFQAQSTYQNLRKYAPEAADIVQPWLERLFVAFHDGDSCIVLPKHERSRLQDAAPIVGEAHKMDGVYQASTPLVAFAQGQLALGRVWQLEAEIAQHLQRLSRTIIPTQSLADLLNRLFDEPSSWQQKQAAALACLNQLAIITGGPGTGKTTTVAKLLCLLSDGKVEQPRIALAAPTGKAAARMTESLRGSLQRLQDHALISAATAQNLLNLEGKTLHRLLGMMPPKMLPRYHAKHTLPYDIIVIDETSMLDSSMLRHLLAAVDNDTRLILLGDADQLPPVGMGDLLSLLPAKTQVLPEQKALLDAWGLQVDWDSADEVPMLAAQTARLNISHRFKADSGIGQLAGAVLRQEGERLQDLFEQFADIEMRPVPEYTRMLAWHLWLAQQEYWHAVDDGNAAAVFAVWLKRMVLTVRRHDAEQINLALREILKQQNRWDESHGFWYHGQAIMIVRNHAEMGLFNGDVGVVLRDAKGRLQAYFPTFDGMREVALSRLPQHEDAFAMTVHKSQGSEFSEIWLLPPLGAAEHAEDYDCALLYTAITRAKNKLVYWGEVASLQAASERVVHRQTVLAYLLSRSSQQKSVL</sequence>
<comment type="subunit">
    <text evidence="3">Heterotrimer of RecB, RecC and RecD. All subunits contribute to DNA-binding.</text>
</comment>
<keyword evidence="3" id="KW-0347">Helicase</keyword>
<keyword evidence="3" id="KW-0238">DNA-binding</keyword>
<dbReference type="InterPro" id="IPR006344">
    <property type="entry name" value="RecD"/>
</dbReference>
<protein>
    <recommendedName>
        <fullName evidence="3">RecBCD enzyme subunit RecD</fullName>
        <ecNumber evidence="3">5.6.2.3</ecNumber>
    </recommendedName>
    <alternativeName>
        <fullName evidence="3">DNA 5'-3' helicase subunit RecD</fullName>
    </alternativeName>
    <alternativeName>
        <fullName evidence="3">Exonuclease V subunit RecD</fullName>
        <shortName evidence="3">ExoV subunit RecD</shortName>
    </alternativeName>
    <alternativeName>
        <fullName evidence="3">Helicase/nuclease RecBCD subunit RecD</fullName>
    </alternativeName>
</protein>
<dbReference type="PANTHER" id="PTHR43788">
    <property type="entry name" value="DNA2/NAM7 HELICASE FAMILY MEMBER"/>
    <property type="match status" value="1"/>
</dbReference>
<keyword evidence="3" id="KW-0540">Nuclease</keyword>
<reference evidence="5" key="2">
    <citation type="journal article" date="2022" name="Res Sq">
        <title>Evolution of multicellular longitudinally dividing oral cavity symbionts (Neisseriaceae).</title>
        <authorList>
            <person name="Nyongesa S."/>
            <person name="Weber P."/>
            <person name="Bernet E."/>
            <person name="Pullido F."/>
            <person name="Nieckarz M."/>
            <person name="Delaby M."/>
            <person name="Nieves C."/>
            <person name="Viehboeck T."/>
            <person name="Krause N."/>
            <person name="Rivera-Millot A."/>
            <person name="Nakamura A."/>
            <person name="Vischer N."/>
            <person name="VanNieuwenhze M."/>
            <person name="Brun Y."/>
            <person name="Cava F."/>
            <person name="Bulgheresi S."/>
            <person name="Veyrier F."/>
        </authorList>
    </citation>
    <scope>NUCLEOTIDE SEQUENCE</scope>
    <source>
        <strain evidence="5">SAG 1488-6</strain>
    </source>
</reference>
<dbReference type="HAMAP" id="MF_01487">
    <property type="entry name" value="RecD"/>
    <property type="match status" value="1"/>
</dbReference>
<comment type="catalytic activity">
    <reaction evidence="3">
        <text>ATP + H2O = ADP + phosphate + H(+)</text>
        <dbReference type="Rhea" id="RHEA:13065"/>
        <dbReference type="ChEBI" id="CHEBI:15377"/>
        <dbReference type="ChEBI" id="CHEBI:15378"/>
        <dbReference type="ChEBI" id="CHEBI:30616"/>
        <dbReference type="ChEBI" id="CHEBI:43474"/>
        <dbReference type="ChEBI" id="CHEBI:456216"/>
        <dbReference type="EC" id="5.6.2.3"/>
    </reaction>
</comment>
<dbReference type="InterPro" id="IPR027785">
    <property type="entry name" value="UvrD-like_helicase_C"/>
</dbReference>
<dbReference type="SUPFAM" id="SSF52540">
    <property type="entry name" value="P-loop containing nucleoside triphosphate hydrolases"/>
    <property type="match status" value="1"/>
</dbReference>
<comment type="miscellaneous">
    <text evidence="3">In the RecBCD complex, RecB has a slow 3'-5' helicase, an exonuclease activity and loads RecA onto ssDNA, RecD has a fast 5'-3' helicase activity, while RecC stimulates the ATPase and processivity of the RecB helicase and contributes to recognition of the Chi site.</text>
</comment>
<dbReference type="NCBIfam" id="TIGR01447">
    <property type="entry name" value="recD"/>
    <property type="match status" value="1"/>
</dbReference>
<dbReference type="CDD" id="cd17933">
    <property type="entry name" value="DEXSc_RecD-like"/>
    <property type="match status" value="1"/>
</dbReference>
<gene>
    <name evidence="3 5" type="primary">recD</name>
    <name evidence="5" type="ORF">LVJ81_10560</name>
</gene>
<dbReference type="InterPro" id="IPR050534">
    <property type="entry name" value="Coronavir_polyprotein_1ab"/>
</dbReference>
<keyword evidence="3" id="KW-0234">DNA repair</keyword>
<feature type="binding site" evidence="3">
    <location>
        <begin position="148"/>
        <end position="155"/>
    </location>
    <ligand>
        <name>ATP</name>
        <dbReference type="ChEBI" id="CHEBI:30616"/>
    </ligand>
</feature>
<dbReference type="Gene3D" id="3.40.50.300">
    <property type="entry name" value="P-loop containing nucleotide triphosphate hydrolases"/>
    <property type="match status" value="2"/>
</dbReference>
<dbReference type="Proteomes" id="UP000832034">
    <property type="component" value="Chromosome"/>
</dbReference>
<keyword evidence="3" id="KW-0413">Isomerase</keyword>
<dbReference type="EC" id="5.6.2.3" evidence="3"/>
<accession>A0ABY4EBT5</accession>
<keyword evidence="3 5" id="KW-0378">Hydrolase</keyword>
<dbReference type="PANTHER" id="PTHR43788:SF6">
    <property type="entry name" value="DNA HELICASE B"/>
    <property type="match status" value="1"/>
</dbReference>
<dbReference type="Pfam" id="PF13538">
    <property type="entry name" value="UvrD_C_2"/>
    <property type="match status" value="1"/>
</dbReference>
<keyword evidence="6" id="KW-1185">Reference proteome</keyword>
<reference evidence="5" key="1">
    <citation type="submission" date="2021-12" db="EMBL/GenBank/DDBJ databases">
        <authorList>
            <person name="Veyrier F.J."/>
        </authorList>
    </citation>
    <scope>NUCLEOTIDE SEQUENCE</scope>
    <source>
        <strain evidence="5">SAG 1488-6</strain>
    </source>
</reference>
<comment type="similarity">
    <text evidence="3">Belongs to the RecD family.</text>
</comment>
<comment type="function">
    <text evidence="3">A helicase/nuclease that prepares dsDNA breaks (DSB) for recombinational DNA repair. Binds to DSBs and unwinds DNA via a highly rapid and processive ATP-dependent bidirectional helicase activity. Unwinds dsDNA until it encounters a Chi (crossover hotspot instigator) sequence from the 3' direction. Cuts ssDNA a few nucleotides 3' to the Chi site. The properties and activities of the enzyme are changed at Chi. The Chi-altered holoenzyme produces a long 3'-ssDNA overhang and facilitates RecA-binding to the ssDNA for homologous DNA recombination and repair. Holoenzyme degrades any linearized DNA that is unable to undergo homologous recombination. In the holoenzyme this subunit has ssDNA-dependent ATPase and 5'-3' helicase activity. When added to pre-assembled RecBC greatly stimulates nuclease activity and augments holoenzyme processivity. Negatively regulates the RecA-loading ability of RecBCD.</text>
</comment>
<feature type="domain" description="UvrD-like helicase C-terminal" evidence="4">
    <location>
        <begin position="503"/>
        <end position="551"/>
    </location>
</feature>
<dbReference type="CDD" id="cd18809">
    <property type="entry name" value="SF1_C_RecD"/>
    <property type="match status" value="1"/>
</dbReference>
<keyword evidence="3" id="KW-0227">DNA damage</keyword>
<evidence type="ECO:0000313" key="5">
    <source>
        <dbReference type="EMBL" id="UOO92058.1"/>
    </source>
</evidence>
<proteinExistence type="inferred from homology"/>
<dbReference type="Pfam" id="PF13245">
    <property type="entry name" value="AAA_19"/>
    <property type="match status" value="1"/>
</dbReference>
<evidence type="ECO:0000259" key="4">
    <source>
        <dbReference type="Pfam" id="PF13538"/>
    </source>
</evidence>
<evidence type="ECO:0000313" key="6">
    <source>
        <dbReference type="Proteomes" id="UP000832034"/>
    </source>
</evidence>
<name>A0ABY4EBT5_VITST</name>
<evidence type="ECO:0000256" key="3">
    <source>
        <dbReference type="HAMAP-Rule" id="MF_01487"/>
    </source>
</evidence>
<dbReference type="GO" id="GO:0008854">
    <property type="term" value="F:exodeoxyribonuclease V activity"/>
    <property type="evidence" value="ECO:0007669"/>
    <property type="project" value="UniProtKB-EC"/>
</dbReference>